<protein>
    <recommendedName>
        <fullName evidence="5">DUF3325 domain-containing protein</fullName>
    </recommendedName>
</protein>
<evidence type="ECO:0000256" key="2">
    <source>
        <dbReference type="SAM" id="Phobius"/>
    </source>
</evidence>
<sequence>MTQHLSLLLLLLTLFMLMVLLAYLIYLLPQWRNLAQQDASKWLQKFRLLLHLFALLTLSSSLNAYLSQASHDRATWIEAYVATSLCLWIAWGSLYHLYRECKTKLLSRYHPDTPPASASKRPVNNRSAPKTGR</sequence>
<feature type="compositionally biased region" description="Polar residues" evidence="1">
    <location>
        <begin position="122"/>
        <end position="133"/>
    </location>
</feature>
<feature type="transmembrane region" description="Helical" evidence="2">
    <location>
        <begin position="6"/>
        <end position="28"/>
    </location>
</feature>
<feature type="region of interest" description="Disordered" evidence="1">
    <location>
        <begin position="112"/>
        <end position="133"/>
    </location>
</feature>
<feature type="transmembrane region" description="Helical" evidence="2">
    <location>
        <begin position="48"/>
        <end position="67"/>
    </location>
</feature>
<accession>A0ABY4E3S8</accession>
<keyword evidence="2" id="KW-0812">Transmembrane</keyword>
<dbReference type="RefSeq" id="WP_058356150.1">
    <property type="nucleotide sequence ID" value="NZ_CABKVG010000008.1"/>
</dbReference>
<gene>
    <name evidence="3" type="ORF">LVJ82_02850</name>
</gene>
<evidence type="ECO:0000313" key="3">
    <source>
        <dbReference type="EMBL" id="UOO89944.1"/>
    </source>
</evidence>
<dbReference type="Proteomes" id="UP000832011">
    <property type="component" value="Chromosome"/>
</dbReference>
<proteinExistence type="predicted"/>
<evidence type="ECO:0000313" key="4">
    <source>
        <dbReference type="Proteomes" id="UP000832011"/>
    </source>
</evidence>
<reference evidence="3 4" key="1">
    <citation type="journal article" date="2022" name="Res Sq">
        <title>Evolution of multicellular longitudinally dividing oral cavity symbionts (Neisseriaceae).</title>
        <authorList>
            <person name="Nyongesa S."/>
            <person name="Weber P."/>
            <person name="Bernet E."/>
            <person name="Pullido F."/>
            <person name="Nieckarz M."/>
            <person name="Delaby M."/>
            <person name="Nieves C."/>
            <person name="Viehboeck T."/>
            <person name="Krause N."/>
            <person name="Rivera-Millot A."/>
            <person name="Nakamura A."/>
            <person name="Vischer N."/>
            <person name="VanNieuwenhze M."/>
            <person name="Brun Y."/>
            <person name="Cava F."/>
            <person name="Bulgheresi S."/>
            <person name="Veyrier F."/>
        </authorList>
    </citation>
    <scope>NUCLEOTIDE SEQUENCE [LARGE SCALE GENOMIC DNA]</scope>
    <source>
        <strain evidence="3 4">SN4</strain>
    </source>
</reference>
<feature type="transmembrane region" description="Helical" evidence="2">
    <location>
        <begin position="79"/>
        <end position="98"/>
    </location>
</feature>
<keyword evidence="4" id="KW-1185">Reference proteome</keyword>
<organism evidence="3 4">
    <name type="scientific">Vitreoscilla massiliensis</name>
    <dbReference type="NCBI Taxonomy" id="1689272"/>
    <lineage>
        <taxon>Bacteria</taxon>
        <taxon>Pseudomonadati</taxon>
        <taxon>Pseudomonadota</taxon>
        <taxon>Betaproteobacteria</taxon>
        <taxon>Neisseriales</taxon>
        <taxon>Neisseriaceae</taxon>
        <taxon>Vitreoscilla</taxon>
    </lineage>
</organism>
<evidence type="ECO:0000256" key="1">
    <source>
        <dbReference type="SAM" id="MobiDB-lite"/>
    </source>
</evidence>
<name>A0ABY4E3S8_9NEIS</name>
<keyword evidence="2" id="KW-1133">Transmembrane helix</keyword>
<evidence type="ECO:0008006" key="5">
    <source>
        <dbReference type="Google" id="ProtNLM"/>
    </source>
</evidence>
<dbReference type="EMBL" id="CP091511">
    <property type="protein sequence ID" value="UOO89944.1"/>
    <property type="molecule type" value="Genomic_DNA"/>
</dbReference>
<keyword evidence="2" id="KW-0472">Membrane</keyword>